<dbReference type="EMBL" id="MN739947">
    <property type="protein sequence ID" value="QHT79285.1"/>
    <property type="molecule type" value="Genomic_DNA"/>
</dbReference>
<proteinExistence type="predicted"/>
<reference evidence="1" key="1">
    <citation type="journal article" date="2020" name="Nature">
        <title>Giant virus diversity and host interactions through global metagenomics.</title>
        <authorList>
            <person name="Schulz F."/>
            <person name="Roux S."/>
            <person name="Paez-Espino D."/>
            <person name="Jungbluth S."/>
            <person name="Walsh D.A."/>
            <person name="Denef V.J."/>
            <person name="McMahon K.D."/>
            <person name="Konstantinidis K.T."/>
            <person name="Eloe-Fadrosh E.A."/>
            <person name="Kyrpides N.C."/>
            <person name="Woyke T."/>
        </authorList>
    </citation>
    <scope>NUCLEOTIDE SEQUENCE</scope>
    <source>
        <strain evidence="1">GVMAG-M-3300023179-99</strain>
    </source>
</reference>
<name>A0A6C0HGM5_9ZZZZ</name>
<evidence type="ECO:0000313" key="1">
    <source>
        <dbReference type="EMBL" id="QHT79285.1"/>
    </source>
</evidence>
<sequence length="99" mass="11374">METLILYYTEGKGPLAKLFHEKDKDLLHEIDVINKNMSEIIRVINENFVYPTQPLLLLDVDLDKHLWTLGNHGGDTVTLVVDLTLSIRIGTEIVEVYLR</sequence>
<dbReference type="AlphaFoldDB" id="A0A6C0HGM5"/>
<accession>A0A6C0HGM5</accession>
<organism evidence="1">
    <name type="scientific">viral metagenome</name>
    <dbReference type="NCBI Taxonomy" id="1070528"/>
    <lineage>
        <taxon>unclassified sequences</taxon>
        <taxon>metagenomes</taxon>
        <taxon>organismal metagenomes</taxon>
    </lineage>
</organism>
<protein>
    <submittedName>
        <fullName evidence="1">Uncharacterized protein</fullName>
    </submittedName>
</protein>